<evidence type="ECO:0000256" key="7">
    <source>
        <dbReference type="ARBA" id="ARBA00048478"/>
    </source>
</evidence>
<evidence type="ECO:0000313" key="11">
    <source>
        <dbReference type="Proteomes" id="UP000824111"/>
    </source>
</evidence>
<evidence type="ECO:0000313" key="10">
    <source>
        <dbReference type="EMBL" id="HIU48833.1"/>
    </source>
</evidence>
<protein>
    <recommendedName>
        <fullName evidence="8">Cytidylate kinase</fullName>
        <shortName evidence="8">CK</shortName>
        <ecNumber evidence="8">2.7.4.25</ecNumber>
    </recommendedName>
    <alternativeName>
        <fullName evidence="8">Cytidine monophosphate kinase</fullName>
        <shortName evidence="8">CMP kinase</shortName>
    </alternativeName>
</protein>
<evidence type="ECO:0000256" key="3">
    <source>
        <dbReference type="ARBA" id="ARBA00022741"/>
    </source>
</evidence>
<keyword evidence="2 8" id="KW-0808">Transferase</keyword>
<dbReference type="InterPro" id="IPR003136">
    <property type="entry name" value="Cytidylate_kin"/>
</dbReference>
<dbReference type="InterPro" id="IPR027417">
    <property type="entry name" value="P-loop_NTPase"/>
</dbReference>
<gene>
    <name evidence="8" type="primary">cmk</name>
    <name evidence="10" type="ORF">IAB04_05670</name>
</gene>
<dbReference type="GO" id="GO:0005524">
    <property type="term" value="F:ATP binding"/>
    <property type="evidence" value="ECO:0007669"/>
    <property type="project" value="UniProtKB-UniRule"/>
</dbReference>
<dbReference type="AlphaFoldDB" id="A0A9D1S709"/>
<evidence type="ECO:0000256" key="8">
    <source>
        <dbReference type="HAMAP-Rule" id="MF_00238"/>
    </source>
</evidence>
<reference evidence="10" key="1">
    <citation type="submission" date="2020-10" db="EMBL/GenBank/DDBJ databases">
        <authorList>
            <person name="Gilroy R."/>
        </authorList>
    </citation>
    <scope>NUCLEOTIDE SEQUENCE</scope>
    <source>
        <strain evidence="10">ChiSjej4B22-9803</strain>
    </source>
</reference>
<feature type="binding site" evidence="8">
    <location>
        <begin position="10"/>
        <end position="18"/>
    </location>
    <ligand>
        <name>ATP</name>
        <dbReference type="ChEBI" id="CHEBI:30616"/>
    </ligand>
</feature>
<dbReference type="SUPFAM" id="SSF52540">
    <property type="entry name" value="P-loop containing nucleoside triphosphate hydrolases"/>
    <property type="match status" value="1"/>
</dbReference>
<dbReference type="NCBIfam" id="TIGR00017">
    <property type="entry name" value="cmk"/>
    <property type="match status" value="1"/>
</dbReference>
<feature type="domain" description="Cytidylate kinase" evidence="9">
    <location>
        <begin position="6"/>
        <end position="217"/>
    </location>
</feature>
<keyword evidence="4 8" id="KW-0418">Kinase</keyword>
<evidence type="ECO:0000256" key="6">
    <source>
        <dbReference type="ARBA" id="ARBA00047615"/>
    </source>
</evidence>
<comment type="subcellular location">
    <subcellularLocation>
        <location evidence="8">Cytoplasm</location>
    </subcellularLocation>
</comment>
<evidence type="ECO:0000259" key="9">
    <source>
        <dbReference type="Pfam" id="PF02224"/>
    </source>
</evidence>
<dbReference type="PANTHER" id="PTHR21299:SF2">
    <property type="entry name" value="CYTIDYLATE KINASE"/>
    <property type="match status" value="1"/>
</dbReference>
<keyword evidence="5 8" id="KW-0067">ATP-binding</keyword>
<organism evidence="10 11">
    <name type="scientific">Candidatus Avimonoglobus intestinipullorum</name>
    <dbReference type="NCBI Taxonomy" id="2840699"/>
    <lineage>
        <taxon>Bacteria</taxon>
        <taxon>Bacillati</taxon>
        <taxon>Bacillota</taxon>
        <taxon>Clostridia</taxon>
        <taxon>Eubacteriales</taxon>
        <taxon>Candidatus Avimonoglobus</taxon>
    </lineage>
</organism>
<dbReference type="GO" id="GO:0006220">
    <property type="term" value="P:pyrimidine nucleotide metabolic process"/>
    <property type="evidence" value="ECO:0007669"/>
    <property type="project" value="UniProtKB-UniRule"/>
</dbReference>
<comment type="similarity">
    <text evidence="1 8">Belongs to the cytidylate kinase family. Type 1 subfamily.</text>
</comment>
<keyword evidence="8" id="KW-0963">Cytoplasm</keyword>
<sequence>MRQVNIALDGPSGAGKSSVAKECAKQLGLIYIDTGAMYRAAALYAIENGIPIERDALLPHLDGIHIDIRHVEGSQHIFLNGRDVSERIREADASIGSSNIAVIPEVRAKLVELQRELARNNSVVMDGRDIGTNVLPDADLKIFLTASLDVRAKRRYRELQEKGMGRAYEAVKQDMAYRDENDSKRECAPLCMAEDAVLIDSSDMTFEEVVRKIAGMISKL</sequence>
<comment type="caution">
    <text evidence="10">The sequence shown here is derived from an EMBL/GenBank/DDBJ whole genome shotgun (WGS) entry which is preliminary data.</text>
</comment>
<dbReference type="EMBL" id="DVND01000147">
    <property type="protein sequence ID" value="HIU48833.1"/>
    <property type="molecule type" value="Genomic_DNA"/>
</dbReference>
<comment type="catalytic activity">
    <reaction evidence="7 8">
        <text>CMP + ATP = CDP + ADP</text>
        <dbReference type="Rhea" id="RHEA:11600"/>
        <dbReference type="ChEBI" id="CHEBI:30616"/>
        <dbReference type="ChEBI" id="CHEBI:58069"/>
        <dbReference type="ChEBI" id="CHEBI:60377"/>
        <dbReference type="ChEBI" id="CHEBI:456216"/>
        <dbReference type="EC" id="2.7.4.25"/>
    </reaction>
</comment>
<proteinExistence type="inferred from homology"/>
<evidence type="ECO:0000256" key="4">
    <source>
        <dbReference type="ARBA" id="ARBA00022777"/>
    </source>
</evidence>
<evidence type="ECO:0000256" key="2">
    <source>
        <dbReference type="ARBA" id="ARBA00022679"/>
    </source>
</evidence>
<dbReference type="InterPro" id="IPR011994">
    <property type="entry name" value="Cytidylate_kinase_dom"/>
</dbReference>
<dbReference type="Gene3D" id="3.40.50.300">
    <property type="entry name" value="P-loop containing nucleotide triphosphate hydrolases"/>
    <property type="match status" value="1"/>
</dbReference>
<name>A0A9D1S709_9FIRM</name>
<dbReference type="GO" id="GO:0005829">
    <property type="term" value="C:cytosol"/>
    <property type="evidence" value="ECO:0007669"/>
    <property type="project" value="TreeGrafter"/>
</dbReference>
<dbReference type="GO" id="GO:0036431">
    <property type="term" value="F:dCMP kinase activity"/>
    <property type="evidence" value="ECO:0007669"/>
    <property type="project" value="InterPro"/>
</dbReference>
<dbReference type="HAMAP" id="MF_00238">
    <property type="entry name" value="Cytidyl_kinase_type1"/>
    <property type="match status" value="1"/>
</dbReference>
<reference evidence="10" key="2">
    <citation type="journal article" date="2021" name="PeerJ">
        <title>Extensive microbial diversity within the chicken gut microbiome revealed by metagenomics and culture.</title>
        <authorList>
            <person name="Gilroy R."/>
            <person name="Ravi A."/>
            <person name="Getino M."/>
            <person name="Pursley I."/>
            <person name="Horton D.L."/>
            <person name="Alikhan N.F."/>
            <person name="Baker D."/>
            <person name="Gharbi K."/>
            <person name="Hall N."/>
            <person name="Watson M."/>
            <person name="Adriaenssens E.M."/>
            <person name="Foster-Nyarko E."/>
            <person name="Jarju S."/>
            <person name="Secka A."/>
            <person name="Antonio M."/>
            <person name="Oren A."/>
            <person name="Chaudhuri R.R."/>
            <person name="La Ragione R."/>
            <person name="Hildebrand F."/>
            <person name="Pallen M.J."/>
        </authorList>
    </citation>
    <scope>NUCLEOTIDE SEQUENCE</scope>
    <source>
        <strain evidence="10">ChiSjej4B22-9803</strain>
    </source>
</reference>
<dbReference type="Pfam" id="PF02224">
    <property type="entry name" value="Cytidylate_kin"/>
    <property type="match status" value="1"/>
</dbReference>
<dbReference type="Proteomes" id="UP000824111">
    <property type="component" value="Unassembled WGS sequence"/>
</dbReference>
<evidence type="ECO:0000256" key="5">
    <source>
        <dbReference type="ARBA" id="ARBA00022840"/>
    </source>
</evidence>
<dbReference type="CDD" id="cd02020">
    <property type="entry name" value="CMPK"/>
    <property type="match status" value="1"/>
</dbReference>
<evidence type="ECO:0000256" key="1">
    <source>
        <dbReference type="ARBA" id="ARBA00009427"/>
    </source>
</evidence>
<comment type="catalytic activity">
    <reaction evidence="6 8">
        <text>dCMP + ATP = dCDP + ADP</text>
        <dbReference type="Rhea" id="RHEA:25094"/>
        <dbReference type="ChEBI" id="CHEBI:30616"/>
        <dbReference type="ChEBI" id="CHEBI:57566"/>
        <dbReference type="ChEBI" id="CHEBI:58593"/>
        <dbReference type="ChEBI" id="CHEBI:456216"/>
        <dbReference type="EC" id="2.7.4.25"/>
    </reaction>
</comment>
<dbReference type="EC" id="2.7.4.25" evidence="8"/>
<accession>A0A9D1S709</accession>
<dbReference type="GO" id="GO:0015949">
    <property type="term" value="P:nucleobase-containing small molecule interconversion"/>
    <property type="evidence" value="ECO:0007669"/>
    <property type="project" value="TreeGrafter"/>
</dbReference>
<dbReference type="PANTHER" id="PTHR21299">
    <property type="entry name" value="CYTIDYLATE KINASE/PANTOATE-BETA-ALANINE LIGASE"/>
    <property type="match status" value="1"/>
</dbReference>
<keyword evidence="3 8" id="KW-0547">Nucleotide-binding</keyword>